<dbReference type="NCBIfam" id="TIGR02001">
    <property type="entry name" value="gcw_chp"/>
    <property type="match status" value="1"/>
</dbReference>
<sequence>MSSPASLSSARVVAGALCGASLMMTSPAHAEVSASLSIASQYLWRGQSLSSNAALSGALDYDHRSGFYLGGWTTSLDESIEYDLYGGYRGQQGDWQYDLGYVGYFYPDASPDNMQEAYLKLGYGGFGAEAYFGVGDYGWGGNAVRNRDNYFLLRYQYQKFGVAAGYYDHSAADYTHLDVSYEAYPGLVFTASQIVQQDAPKPWDNALQVMVAYTFTF</sequence>
<feature type="chain" id="PRO_5046161562" evidence="1">
    <location>
        <begin position="31"/>
        <end position="217"/>
    </location>
</feature>
<name>A0ABV4AEP8_9GAMM</name>
<dbReference type="RefSeq" id="WP_369454569.1">
    <property type="nucleotide sequence ID" value="NZ_JBGCUO010000001.1"/>
</dbReference>
<gene>
    <name evidence="2" type="ORF">AB5I84_04020</name>
</gene>
<evidence type="ECO:0000313" key="2">
    <source>
        <dbReference type="EMBL" id="MEY1661311.1"/>
    </source>
</evidence>
<dbReference type="InterPro" id="IPR010239">
    <property type="entry name" value="CHP02001"/>
</dbReference>
<comment type="caution">
    <text evidence="2">The sequence shown here is derived from an EMBL/GenBank/DDBJ whole genome shotgun (WGS) entry which is preliminary data.</text>
</comment>
<dbReference type="EMBL" id="JBGCUO010000001">
    <property type="protein sequence ID" value="MEY1661311.1"/>
    <property type="molecule type" value="Genomic_DNA"/>
</dbReference>
<keyword evidence="1" id="KW-0732">Signal</keyword>
<protein>
    <submittedName>
        <fullName evidence="2">TorF family putative porin</fullName>
    </submittedName>
</protein>
<keyword evidence="3" id="KW-1185">Reference proteome</keyword>
<organism evidence="2 3">
    <name type="scientific">Isoalcanivorax beigongshangi</name>
    <dbReference type="NCBI Taxonomy" id="3238810"/>
    <lineage>
        <taxon>Bacteria</taxon>
        <taxon>Pseudomonadati</taxon>
        <taxon>Pseudomonadota</taxon>
        <taxon>Gammaproteobacteria</taxon>
        <taxon>Oceanospirillales</taxon>
        <taxon>Alcanivoracaceae</taxon>
        <taxon>Isoalcanivorax</taxon>
    </lineage>
</organism>
<dbReference type="Pfam" id="PF09694">
    <property type="entry name" value="Gcw_chp"/>
    <property type="match status" value="1"/>
</dbReference>
<evidence type="ECO:0000313" key="3">
    <source>
        <dbReference type="Proteomes" id="UP001562065"/>
    </source>
</evidence>
<feature type="signal peptide" evidence="1">
    <location>
        <begin position="1"/>
        <end position="30"/>
    </location>
</feature>
<accession>A0ABV4AEP8</accession>
<evidence type="ECO:0000256" key="1">
    <source>
        <dbReference type="SAM" id="SignalP"/>
    </source>
</evidence>
<proteinExistence type="predicted"/>
<reference evidence="2 3" key="1">
    <citation type="submission" date="2024-07" db="EMBL/GenBank/DDBJ databases">
        <authorList>
            <person name="Ren Q."/>
        </authorList>
    </citation>
    <scope>NUCLEOTIDE SEQUENCE [LARGE SCALE GENOMIC DNA]</scope>
    <source>
        <strain evidence="2 3">REN37</strain>
    </source>
</reference>
<dbReference type="Proteomes" id="UP001562065">
    <property type="component" value="Unassembled WGS sequence"/>
</dbReference>